<keyword evidence="6" id="KW-1185">Reference proteome</keyword>
<dbReference type="InterPro" id="IPR027417">
    <property type="entry name" value="P-loop_NTPase"/>
</dbReference>
<dbReference type="CDD" id="cd03293">
    <property type="entry name" value="ABC_NrtD_SsuB_transporters"/>
    <property type="match status" value="1"/>
</dbReference>
<dbReference type="Gene3D" id="3.40.50.300">
    <property type="entry name" value="P-loop containing nucleotide triphosphate hydrolases"/>
    <property type="match status" value="1"/>
</dbReference>
<dbReference type="Proteomes" id="UP000578449">
    <property type="component" value="Unassembled WGS sequence"/>
</dbReference>
<evidence type="ECO:0000256" key="1">
    <source>
        <dbReference type="ARBA" id="ARBA00022448"/>
    </source>
</evidence>
<comment type="caution">
    <text evidence="5">The sequence shown here is derived from an EMBL/GenBank/DDBJ whole genome shotgun (WGS) entry which is preliminary data.</text>
</comment>
<dbReference type="InterPro" id="IPR050166">
    <property type="entry name" value="ABC_transporter_ATP-bind"/>
</dbReference>
<dbReference type="InterPro" id="IPR003439">
    <property type="entry name" value="ABC_transporter-like_ATP-bd"/>
</dbReference>
<proteinExistence type="predicted"/>
<evidence type="ECO:0000259" key="4">
    <source>
        <dbReference type="PROSITE" id="PS50893"/>
    </source>
</evidence>
<dbReference type="RefSeq" id="WP_185054732.1">
    <property type="nucleotide sequence ID" value="NZ_BAABIX010000002.1"/>
</dbReference>
<dbReference type="AlphaFoldDB" id="A0A840PP96"/>
<gene>
    <name evidence="5" type="ORF">HNP84_007598</name>
</gene>
<dbReference type="Pfam" id="PF00005">
    <property type="entry name" value="ABC_tran"/>
    <property type="match status" value="1"/>
</dbReference>
<evidence type="ECO:0000313" key="6">
    <source>
        <dbReference type="Proteomes" id="UP000578449"/>
    </source>
</evidence>
<dbReference type="PANTHER" id="PTHR42788">
    <property type="entry name" value="TAURINE IMPORT ATP-BINDING PROTEIN-RELATED"/>
    <property type="match status" value="1"/>
</dbReference>
<evidence type="ECO:0000256" key="3">
    <source>
        <dbReference type="ARBA" id="ARBA00022840"/>
    </source>
</evidence>
<dbReference type="InterPro" id="IPR003593">
    <property type="entry name" value="AAA+_ATPase"/>
</dbReference>
<dbReference type="EMBL" id="JACHGN010000020">
    <property type="protein sequence ID" value="MBB5137845.1"/>
    <property type="molecule type" value="Genomic_DNA"/>
</dbReference>
<dbReference type="GO" id="GO:0005524">
    <property type="term" value="F:ATP binding"/>
    <property type="evidence" value="ECO:0007669"/>
    <property type="project" value="UniProtKB-KW"/>
</dbReference>
<keyword evidence="1" id="KW-0813">Transport</keyword>
<reference evidence="5 6" key="1">
    <citation type="submission" date="2020-08" db="EMBL/GenBank/DDBJ databases">
        <title>Genomic Encyclopedia of Type Strains, Phase IV (KMG-IV): sequencing the most valuable type-strain genomes for metagenomic binning, comparative biology and taxonomic classification.</title>
        <authorList>
            <person name="Goeker M."/>
        </authorList>
    </citation>
    <scope>NUCLEOTIDE SEQUENCE [LARGE SCALE GENOMIC DNA]</scope>
    <source>
        <strain evidence="5 6">DSM 45615</strain>
    </source>
</reference>
<evidence type="ECO:0000313" key="5">
    <source>
        <dbReference type="EMBL" id="MBB5137845.1"/>
    </source>
</evidence>
<keyword evidence="2" id="KW-0547">Nucleotide-binding</keyword>
<dbReference type="PROSITE" id="PS00211">
    <property type="entry name" value="ABC_TRANSPORTER_1"/>
    <property type="match status" value="1"/>
</dbReference>
<evidence type="ECO:0000256" key="2">
    <source>
        <dbReference type="ARBA" id="ARBA00022741"/>
    </source>
</evidence>
<dbReference type="SUPFAM" id="SSF52540">
    <property type="entry name" value="P-loop containing nucleoside triphosphate hydrolases"/>
    <property type="match status" value="1"/>
</dbReference>
<accession>A0A840PP96</accession>
<protein>
    <submittedName>
        <fullName evidence="5">NitT/TauT family transport system ATP-binding protein</fullName>
    </submittedName>
</protein>
<dbReference type="PANTHER" id="PTHR42788:SF13">
    <property type="entry name" value="ALIPHATIC SULFONATES IMPORT ATP-BINDING PROTEIN SSUB"/>
    <property type="match status" value="1"/>
</dbReference>
<sequence>MSAPGAGDVVMDAVTMTYHSQGRPTVAIQNASGTIGRGRFVSILGPSGCGKSTLLDIVAGLTAPTSGQVRIGGERVTAPRRDFAMVFQDDSTLHWRTVLDNVALGLEVAGVPKAERRARAYDMLGLVGLRGFENHRPRQLSGGMRQRVAIARALVMEPAMLLMDEPFGALDQQTRTLVGIELLRIWEETRTSVLFVTHDIREAVTLSDEVWVMSRRPSTILDVVRIDLPRPRDAEVLRGPEFETYVNGLWDVIQAEVASAMREQERAAS</sequence>
<dbReference type="PROSITE" id="PS50893">
    <property type="entry name" value="ABC_TRANSPORTER_2"/>
    <property type="match status" value="1"/>
</dbReference>
<dbReference type="SMART" id="SM00382">
    <property type="entry name" value="AAA"/>
    <property type="match status" value="1"/>
</dbReference>
<dbReference type="InterPro" id="IPR017871">
    <property type="entry name" value="ABC_transporter-like_CS"/>
</dbReference>
<dbReference type="GO" id="GO:0016887">
    <property type="term" value="F:ATP hydrolysis activity"/>
    <property type="evidence" value="ECO:0007669"/>
    <property type="project" value="InterPro"/>
</dbReference>
<feature type="domain" description="ABC transporter" evidence="4">
    <location>
        <begin position="9"/>
        <end position="240"/>
    </location>
</feature>
<name>A0A840PP96_9ACTN</name>
<organism evidence="5 6">
    <name type="scientific">Thermocatellispora tengchongensis</name>
    <dbReference type="NCBI Taxonomy" id="1073253"/>
    <lineage>
        <taxon>Bacteria</taxon>
        <taxon>Bacillati</taxon>
        <taxon>Actinomycetota</taxon>
        <taxon>Actinomycetes</taxon>
        <taxon>Streptosporangiales</taxon>
        <taxon>Streptosporangiaceae</taxon>
        <taxon>Thermocatellispora</taxon>
    </lineage>
</organism>
<keyword evidence="3 5" id="KW-0067">ATP-binding</keyword>